<name>A0A7M4FZV6_CROPO</name>
<dbReference type="PIRSF" id="PIRSF037469">
    <property type="entry name" value="Clathrin_H-chain-rel"/>
    <property type="match status" value="1"/>
</dbReference>
<dbReference type="Pfam" id="PF15739">
    <property type="entry name" value="TSNAXIP1_N"/>
    <property type="match status" value="1"/>
</dbReference>
<dbReference type="Ensembl" id="ENSCPRT00005023419.1">
    <property type="protein sequence ID" value="ENSCPRP00005020042.1"/>
    <property type="gene ID" value="ENSCPRG00005013963.1"/>
</dbReference>
<dbReference type="OMA" id="IGTMNKF"/>
<dbReference type="PANTHER" id="PTHR10292:SF11">
    <property type="entry name" value="CLATHRIN HEAVY CHAIN LINKER DOMAIN-CONTAINING PROTEIN 1"/>
    <property type="match status" value="1"/>
</dbReference>
<organism evidence="5 6">
    <name type="scientific">Crocodylus porosus</name>
    <name type="common">Saltwater crocodile</name>
    <name type="synonym">Estuarine crocodile</name>
    <dbReference type="NCBI Taxonomy" id="8502"/>
    <lineage>
        <taxon>Eukaryota</taxon>
        <taxon>Metazoa</taxon>
        <taxon>Chordata</taxon>
        <taxon>Craniata</taxon>
        <taxon>Vertebrata</taxon>
        <taxon>Euteleostomi</taxon>
        <taxon>Archelosauria</taxon>
        <taxon>Archosauria</taxon>
        <taxon>Crocodylia</taxon>
        <taxon>Longirostres</taxon>
        <taxon>Crocodylidae</taxon>
        <taxon>Crocodylus</taxon>
    </lineage>
</organism>
<dbReference type="SUPFAM" id="SSF48371">
    <property type="entry name" value="ARM repeat"/>
    <property type="match status" value="2"/>
</dbReference>
<protein>
    <recommendedName>
        <fullName evidence="2">Clathrin heavy chain linker domain-containing protein 1</fullName>
    </recommendedName>
</protein>
<dbReference type="Gene3D" id="1.25.40.30">
    <property type="match status" value="1"/>
</dbReference>
<evidence type="ECO:0000259" key="4">
    <source>
        <dbReference type="Pfam" id="PF15739"/>
    </source>
</evidence>
<keyword evidence="1 3" id="KW-0175">Coiled coil</keyword>
<evidence type="ECO:0000256" key="1">
    <source>
        <dbReference type="ARBA" id="ARBA00023054"/>
    </source>
</evidence>
<evidence type="ECO:0000313" key="5">
    <source>
        <dbReference type="Ensembl" id="ENSCPRP00005020042.1"/>
    </source>
</evidence>
<reference evidence="5" key="2">
    <citation type="submission" date="2025-09" db="UniProtKB">
        <authorList>
            <consortium name="Ensembl"/>
        </authorList>
    </citation>
    <scope>IDENTIFICATION</scope>
</reference>
<dbReference type="GeneTree" id="ENSGT00950000183166"/>
<keyword evidence="6" id="KW-1185">Reference proteome</keyword>
<sequence>MSSRSIRGRGHAILPPIPSRSDQTFLDSIQSYILTEVETVGCTEQGPIEEYYIIYRHVFDKIIEHVSAYKNILTSIKQEYDAFIEALKDNHRSAFYLHGKLKALASEPTALLNYRKRAFQLEDKIKIIERNSAKIQNLIMKIRNIKKMPSKEALTQRKQLNPAKPIPGLSIKESVNLDTLSRHLAQLEKRVLELKGDIITKYIPRESRAVLEQELKHSLSQRDEAEALNKKLRFQSSHSKNIRFYGSQFIHACSTLATSMLILFSEIIMYLPFIEVFYIPASAVSSISHIFEYDPGKSKEAEDLLEYIERFNELFSSGQYEAAALYAANCPRGVLRNEETLLKFKALGFIKGKSLPLLKYFEALINSSTAVKHPLNAAMTLEAIRCALSEKQLNLVIHWVTQQRLTFSEAIGDVIYDYGEVEPYSKSKCLALAQIVYSQCDVHKKAALCLCKQGQICGAMDYIKQLKSFSLDDYIFLLTNCASIELICCLTQEWNGKPASLSIGAIVLSLISTGHKQHGLHLLEEMSEKNALEQMILNDTICTVEGWKKIADTCAENKHEQLSEEIISILTSQEGVIEILPDDEDAKIMEHVFL</sequence>
<dbReference type="InterPro" id="IPR017212">
    <property type="entry name" value="CLHC1"/>
</dbReference>
<dbReference type="InterPro" id="IPR012331">
    <property type="entry name" value="Clathrin_H-chain_linker"/>
</dbReference>
<dbReference type="AlphaFoldDB" id="A0A7M4FZV6"/>
<accession>A0A7M4FZV6</accession>
<dbReference type="Pfam" id="PF13838">
    <property type="entry name" value="Clathrin_H_link"/>
    <property type="match status" value="1"/>
</dbReference>
<dbReference type="Proteomes" id="UP000594220">
    <property type="component" value="Unplaced"/>
</dbReference>
<feature type="coiled-coil region" evidence="3">
    <location>
        <begin position="177"/>
        <end position="228"/>
    </location>
</feature>
<proteinExistence type="predicted"/>
<reference evidence="5" key="1">
    <citation type="submission" date="2025-08" db="UniProtKB">
        <authorList>
            <consortium name="Ensembl"/>
        </authorList>
    </citation>
    <scope>IDENTIFICATION</scope>
</reference>
<dbReference type="PANTHER" id="PTHR10292">
    <property type="entry name" value="CLATHRIN HEAVY CHAIN RELATED"/>
    <property type="match status" value="1"/>
</dbReference>
<feature type="domain" description="Translin-associated factor X-interacting protein 1 N-terminal" evidence="4">
    <location>
        <begin position="30"/>
        <end position="143"/>
    </location>
</feature>
<dbReference type="InterPro" id="IPR016024">
    <property type="entry name" value="ARM-type_fold"/>
</dbReference>
<evidence type="ECO:0000256" key="2">
    <source>
        <dbReference type="PIRNR" id="PIRNR037469"/>
    </source>
</evidence>
<evidence type="ECO:0000256" key="3">
    <source>
        <dbReference type="SAM" id="Coils"/>
    </source>
</evidence>
<gene>
    <name evidence="5" type="primary">CLHC1</name>
</gene>
<evidence type="ECO:0000313" key="6">
    <source>
        <dbReference type="Proteomes" id="UP000594220"/>
    </source>
</evidence>
<dbReference type="InterPro" id="IPR032755">
    <property type="entry name" value="TSNAXIP1_N"/>
</dbReference>